<dbReference type="AlphaFoldDB" id="W6TD47"/>
<protein>
    <submittedName>
        <fullName evidence="1">Uncharacterized protein</fullName>
    </submittedName>
</protein>
<name>W6TD47_HOLOB</name>
<keyword evidence="2" id="KW-1185">Reference proteome</keyword>
<evidence type="ECO:0000313" key="1">
    <source>
        <dbReference type="EMBL" id="ETZ06828.1"/>
    </source>
</evidence>
<organism evidence="1 2">
    <name type="scientific">Holospora obtusa F1</name>
    <dbReference type="NCBI Taxonomy" id="1399147"/>
    <lineage>
        <taxon>Bacteria</taxon>
        <taxon>Pseudomonadati</taxon>
        <taxon>Pseudomonadota</taxon>
        <taxon>Alphaproteobacteria</taxon>
        <taxon>Holosporales</taxon>
        <taxon>Holosporaceae</taxon>
        <taxon>Holospora</taxon>
    </lineage>
</organism>
<gene>
    <name evidence="1" type="ORF">P618_201017</name>
</gene>
<sequence length="189" mass="22302">MIPFFPSVYTPLSVEDVCCHQFRKERSKIIPEILKLKRQRHVQLGSDLGVTFEHKVLVWFQIQEMLWAENRTDGIEEEILIYNPLIPQSNVITITAMWEYLDPKVRHDQLKKLWNFVSYLYVCINNEKYFASLLPEDTWIPEGEKALSVNFLRFVIPKNSPFPDHIRIDHPCYSAYACIPESVRGQDFV</sequence>
<dbReference type="RefSeq" id="WP_021827550.1">
    <property type="nucleotide sequence ID" value="NZ_AWTR02000083.1"/>
</dbReference>
<dbReference type="OrthoDB" id="9780579at2"/>
<accession>W6TD47</accession>
<reference evidence="1 2" key="1">
    <citation type="journal article" date="2014" name="FEMS Microbiol. Lett.">
        <title>Draft genome sequences of three Holospora species (Holospora obtusa, Holospora undulata, and Holospora elegans), endonuclear symbiotic bacteria of the ciliate Paramecium caudatum.</title>
        <authorList>
            <person name="Dohra H."/>
            <person name="Tanaka K."/>
            <person name="Suzuki T."/>
            <person name="Fujishima M."/>
            <person name="Suzuki H."/>
        </authorList>
    </citation>
    <scope>NUCLEOTIDE SEQUENCE [LARGE SCALE GENOMIC DNA]</scope>
    <source>
        <strain evidence="1 2">F1</strain>
    </source>
</reference>
<proteinExistence type="predicted"/>
<dbReference type="EMBL" id="AWTR02000083">
    <property type="protein sequence ID" value="ETZ06828.1"/>
    <property type="molecule type" value="Genomic_DNA"/>
</dbReference>
<dbReference type="STRING" id="1399147.P618_201017"/>
<comment type="caution">
    <text evidence="1">The sequence shown here is derived from an EMBL/GenBank/DDBJ whole genome shotgun (WGS) entry which is preliminary data.</text>
</comment>
<dbReference type="InterPro" id="IPR021890">
    <property type="entry name" value="DUF3501"/>
</dbReference>
<evidence type="ECO:0000313" key="2">
    <source>
        <dbReference type="Proteomes" id="UP000019112"/>
    </source>
</evidence>
<dbReference type="Pfam" id="PF12007">
    <property type="entry name" value="DUF3501"/>
    <property type="match status" value="1"/>
</dbReference>
<dbReference type="Proteomes" id="UP000019112">
    <property type="component" value="Unassembled WGS sequence"/>
</dbReference>
<dbReference type="eggNOG" id="COG0247">
    <property type="taxonomic scope" value="Bacteria"/>
</dbReference>